<evidence type="ECO:0000313" key="3">
    <source>
        <dbReference type="Proteomes" id="UP000274756"/>
    </source>
</evidence>
<dbReference type="WBParaSite" id="DME_0000590901-mRNA-1">
    <property type="protein sequence ID" value="DME_0000590901-mRNA-1"/>
    <property type="gene ID" value="DME_0000590901"/>
</dbReference>
<name>A0A0N4UET5_DRAME</name>
<protein>
    <submittedName>
        <fullName evidence="4">Biogenesis of lysosome-related organelles complex 1 subunit 5</fullName>
    </submittedName>
</protein>
<dbReference type="OrthoDB" id="5847319at2759"/>
<dbReference type="Proteomes" id="UP000038040">
    <property type="component" value="Unplaced"/>
</dbReference>
<organism evidence="2 4">
    <name type="scientific">Dracunculus medinensis</name>
    <name type="common">Guinea worm</name>
    <dbReference type="NCBI Taxonomy" id="318479"/>
    <lineage>
        <taxon>Eukaryota</taxon>
        <taxon>Metazoa</taxon>
        <taxon>Ecdysozoa</taxon>
        <taxon>Nematoda</taxon>
        <taxon>Chromadorea</taxon>
        <taxon>Rhabditida</taxon>
        <taxon>Spirurina</taxon>
        <taxon>Dracunculoidea</taxon>
        <taxon>Dracunculidae</taxon>
        <taxon>Dracunculus</taxon>
    </lineage>
</organism>
<gene>
    <name evidence="1" type="ORF">DME_LOCUS848</name>
</gene>
<keyword evidence="3" id="KW-1185">Reference proteome</keyword>
<evidence type="ECO:0000313" key="2">
    <source>
        <dbReference type="Proteomes" id="UP000038040"/>
    </source>
</evidence>
<accession>A0A0N4UET5</accession>
<reference evidence="4" key="1">
    <citation type="submission" date="2017-02" db="UniProtKB">
        <authorList>
            <consortium name="WormBaseParasite"/>
        </authorList>
    </citation>
    <scope>IDENTIFICATION</scope>
</reference>
<proteinExistence type="predicted"/>
<sequence length="192" mass="22724">MGGKKFEIQYKHLMYNFRCFPELFSNLYKSQAGSNLLLKYQLNIEQIEQMNDENIRAANLCSTRMGRVHQMCNEQAESILQMHNTLKTVPKISKQLSSLSAQLEKLNRFLTQTELAMTHLEAIIAIANNEELIEKRKKVLRKQKEELLEKDEKERHWISKQPNLSISEEVKFRDSKDIRECEEMMLEEFLNQ</sequence>
<dbReference type="Proteomes" id="UP000274756">
    <property type="component" value="Unassembled WGS sequence"/>
</dbReference>
<evidence type="ECO:0000313" key="4">
    <source>
        <dbReference type="WBParaSite" id="DME_0000590901-mRNA-1"/>
    </source>
</evidence>
<dbReference type="STRING" id="318479.A0A0N4UET5"/>
<reference evidence="1 3" key="2">
    <citation type="submission" date="2018-11" db="EMBL/GenBank/DDBJ databases">
        <authorList>
            <consortium name="Pathogen Informatics"/>
        </authorList>
    </citation>
    <scope>NUCLEOTIDE SEQUENCE [LARGE SCALE GENOMIC DNA]</scope>
</reference>
<evidence type="ECO:0000313" key="1">
    <source>
        <dbReference type="EMBL" id="VDN50875.1"/>
    </source>
</evidence>
<dbReference type="EMBL" id="UYYG01000009">
    <property type="protein sequence ID" value="VDN50875.1"/>
    <property type="molecule type" value="Genomic_DNA"/>
</dbReference>
<dbReference type="AlphaFoldDB" id="A0A0N4UET5"/>